<accession>A0A553PXQ7</accession>
<comment type="caution">
    <text evidence="2">The sequence shown here is derived from an EMBL/GenBank/DDBJ whole genome shotgun (WGS) entry which is preliminary data.</text>
</comment>
<name>A0A553PXQ7_9TELE</name>
<dbReference type="EMBL" id="SRMA01026552">
    <property type="protein sequence ID" value="TRY82469.1"/>
    <property type="molecule type" value="Genomic_DNA"/>
</dbReference>
<protein>
    <submittedName>
        <fullName evidence="2">Uncharacterized protein</fullName>
    </submittedName>
</protein>
<feature type="region of interest" description="Disordered" evidence="1">
    <location>
        <begin position="1"/>
        <end position="25"/>
    </location>
</feature>
<reference evidence="2 3" key="1">
    <citation type="journal article" date="2019" name="Sci. Data">
        <title>Hybrid genome assembly and annotation of Danionella translucida.</title>
        <authorList>
            <person name="Kadobianskyi M."/>
            <person name="Schulze L."/>
            <person name="Schuelke M."/>
            <person name="Judkewitz B."/>
        </authorList>
    </citation>
    <scope>NUCLEOTIDE SEQUENCE [LARGE SCALE GENOMIC DNA]</scope>
    <source>
        <strain evidence="2 3">Bolton</strain>
    </source>
</reference>
<keyword evidence="3" id="KW-1185">Reference proteome</keyword>
<sequence>MTRLGFLLGDAIPPASTRTNMEEKQ</sequence>
<proteinExistence type="predicted"/>
<evidence type="ECO:0000313" key="2">
    <source>
        <dbReference type="EMBL" id="TRY82469.1"/>
    </source>
</evidence>
<dbReference type="AlphaFoldDB" id="A0A553PXQ7"/>
<evidence type="ECO:0000313" key="3">
    <source>
        <dbReference type="Proteomes" id="UP000316079"/>
    </source>
</evidence>
<feature type="non-terminal residue" evidence="2">
    <location>
        <position position="25"/>
    </location>
</feature>
<dbReference type="Proteomes" id="UP000316079">
    <property type="component" value="Unassembled WGS sequence"/>
</dbReference>
<organism evidence="2 3">
    <name type="scientific">Danionella cerebrum</name>
    <dbReference type="NCBI Taxonomy" id="2873325"/>
    <lineage>
        <taxon>Eukaryota</taxon>
        <taxon>Metazoa</taxon>
        <taxon>Chordata</taxon>
        <taxon>Craniata</taxon>
        <taxon>Vertebrata</taxon>
        <taxon>Euteleostomi</taxon>
        <taxon>Actinopterygii</taxon>
        <taxon>Neopterygii</taxon>
        <taxon>Teleostei</taxon>
        <taxon>Ostariophysi</taxon>
        <taxon>Cypriniformes</taxon>
        <taxon>Danionidae</taxon>
        <taxon>Danioninae</taxon>
        <taxon>Danionella</taxon>
    </lineage>
</organism>
<gene>
    <name evidence="2" type="ORF">DNTS_029955</name>
</gene>
<evidence type="ECO:0000256" key="1">
    <source>
        <dbReference type="SAM" id="MobiDB-lite"/>
    </source>
</evidence>